<sequence length="75" mass="8104">MSYQDLVAITPATVDLSVASESMAYGDEEGAVIDLLIEAQKSGELSSGMIEAALRCELDRPYIELVEELAREIPS</sequence>
<protein>
    <submittedName>
        <fullName evidence="1">Uncharacterized protein</fullName>
    </submittedName>
</protein>
<evidence type="ECO:0000313" key="1">
    <source>
        <dbReference type="EMBL" id="QPK78384.1"/>
    </source>
</evidence>
<dbReference type="AlphaFoldDB" id="A0A7T0KE06"/>
<evidence type="ECO:0000313" key="2">
    <source>
        <dbReference type="Proteomes" id="UP000594681"/>
    </source>
</evidence>
<dbReference type="EMBL" id="CP064954">
    <property type="protein sequence ID" value="QPK78384.1"/>
    <property type="molecule type" value="Genomic_DNA"/>
</dbReference>
<keyword evidence="2" id="KW-1185">Reference proteome</keyword>
<gene>
    <name evidence="1" type="ORF">G7Y31_07325</name>
</gene>
<dbReference type="KEGG" id="cliz:G7Y31_07325"/>
<organism evidence="1 2">
    <name type="scientific">Corynebacterium lizhenjunii</name>
    <dbReference type="NCBI Taxonomy" id="2709394"/>
    <lineage>
        <taxon>Bacteria</taxon>
        <taxon>Bacillati</taxon>
        <taxon>Actinomycetota</taxon>
        <taxon>Actinomycetes</taxon>
        <taxon>Mycobacteriales</taxon>
        <taxon>Corynebacteriaceae</taxon>
        <taxon>Corynebacterium</taxon>
    </lineage>
</organism>
<dbReference type="RefSeq" id="WP_165006684.1">
    <property type="nucleotide sequence ID" value="NZ_CP064954.1"/>
</dbReference>
<dbReference type="Proteomes" id="UP000594681">
    <property type="component" value="Chromosome"/>
</dbReference>
<name>A0A7T0KE06_9CORY</name>
<accession>A0A7T0KE06</accession>
<proteinExistence type="predicted"/>
<reference evidence="1 2" key="1">
    <citation type="submission" date="2020-11" db="EMBL/GenBank/DDBJ databases">
        <title>Corynebacterium sp. ZJ-599.</title>
        <authorList>
            <person name="Zhou J."/>
        </authorList>
    </citation>
    <scope>NUCLEOTIDE SEQUENCE [LARGE SCALE GENOMIC DNA]</scope>
    <source>
        <strain evidence="1 2">ZJ-599</strain>
    </source>
</reference>